<sequence length="101" mass="11948">MIEYKGGKEYWNGRKCDSNFVFRTLADMFPQDYELYIKESKEYKKKNIVLHCSNCNYDWVNYETDISTAQCPTCKSMNLQINEVSKIISPYLDFVIVNKCT</sequence>
<evidence type="ECO:0000313" key="1">
    <source>
        <dbReference type="EMBL" id="MDP1452963.1"/>
    </source>
</evidence>
<proteinExistence type="predicted"/>
<name>A0AA90P3H8_9BACI</name>
<dbReference type="RefSeq" id="WP_305162300.1">
    <property type="nucleotide sequence ID" value="NZ_JAUUTW010000020.1"/>
</dbReference>
<evidence type="ECO:0000313" key="2">
    <source>
        <dbReference type="Proteomes" id="UP001178275"/>
    </source>
</evidence>
<protein>
    <submittedName>
        <fullName evidence="1">Uncharacterized protein</fullName>
    </submittedName>
</protein>
<dbReference type="EMBL" id="JAUUTW010000020">
    <property type="protein sequence ID" value="MDP1452963.1"/>
    <property type="molecule type" value="Genomic_DNA"/>
</dbReference>
<gene>
    <name evidence="1" type="ORF">Q8G36_18380</name>
</gene>
<comment type="caution">
    <text evidence="1">The sequence shown here is derived from an EMBL/GenBank/DDBJ whole genome shotgun (WGS) entry which is preliminary data.</text>
</comment>
<reference evidence="1" key="1">
    <citation type="submission" date="2023-07" db="EMBL/GenBank/DDBJ databases">
        <title>Murine gut Bacillus species.</title>
        <authorList>
            <person name="Gutman E."/>
            <person name="Hashuel R."/>
            <person name="Litvak Y."/>
        </authorList>
    </citation>
    <scope>NUCLEOTIDE SEQUENCE</scope>
    <source>
        <strain evidence="1">RU293</strain>
    </source>
</reference>
<organism evidence="1 2">
    <name type="scientific">Peribacillus frigoritolerans</name>
    <dbReference type="NCBI Taxonomy" id="450367"/>
    <lineage>
        <taxon>Bacteria</taxon>
        <taxon>Bacillati</taxon>
        <taxon>Bacillota</taxon>
        <taxon>Bacilli</taxon>
        <taxon>Bacillales</taxon>
        <taxon>Bacillaceae</taxon>
        <taxon>Peribacillus</taxon>
    </lineage>
</organism>
<dbReference type="Proteomes" id="UP001178275">
    <property type="component" value="Unassembled WGS sequence"/>
</dbReference>
<accession>A0AA90P3H8</accession>
<dbReference type="AlphaFoldDB" id="A0AA90P3H8"/>